<keyword evidence="5" id="KW-0808">Transferase</keyword>
<name>A0ABR4AWC9_9LECA</name>
<evidence type="ECO:0000256" key="2">
    <source>
        <dbReference type="ARBA" id="ARBA00006943"/>
    </source>
</evidence>
<dbReference type="Proteomes" id="UP001590951">
    <property type="component" value="Unassembled WGS sequence"/>
</dbReference>
<dbReference type="SUPFAM" id="SSF55909">
    <property type="entry name" value="Pentein"/>
    <property type="match status" value="1"/>
</dbReference>
<evidence type="ECO:0000313" key="9">
    <source>
        <dbReference type="Proteomes" id="UP001590951"/>
    </source>
</evidence>
<evidence type="ECO:0000313" key="8">
    <source>
        <dbReference type="EMBL" id="KAL2049443.1"/>
    </source>
</evidence>
<comment type="caution">
    <text evidence="8">The sequence shown here is derived from an EMBL/GenBank/DDBJ whole genome shotgun (WGS) entry which is preliminary data.</text>
</comment>
<sequence>MIANTMPSRYLEEFRPNHPFPEYISETADAELNQLATILEREGIKVYRPKSVDWCNIGGYTGSMPRDGLLTVGNHIIESAYAWGCRRQEIALAFEDILRELAQDSSVRVIRAPTPPFPDTIYEGPAGGGVDGHPWVINNSRIAFDAADFMRFGKTLIGQFSHITNSKGVGYLRSQIPQGYSIEMLDVTNPHAMHIDTVICPLRQGLLIYCPSRVSEEALRKHEILRDWDLRPVPFTPKPRLEPPSLTCSDWLVMNVLVLDGKKVIVDSTDTEFAEWMRELRMEPVLCPLRHVNSIGGASHCATVDLVRLG</sequence>
<reference evidence="8 9" key="1">
    <citation type="submission" date="2024-09" db="EMBL/GenBank/DDBJ databases">
        <title>Rethinking Asexuality: The Enigmatic Case of Functional Sexual Genes in Lepraria (Stereocaulaceae).</title>
        <authorList>
            <person name="Doellman M."/>
            <person name="Sun Y."/>
            <person name="Barcenas-Pena A."/>
            <person name="Lumbsch H.T."/>
            <person name="Grewe F."/>
        </authorList>
    </citation>
    <scope>NUCLEOTIDE SEQUENCE [LARGE SCALE GENOMIC DNA]</scope>
    <source>
        <strain evidence="8 9">Grewe 0041</strain>
    </source>
</reference>
<comment type="pathway">
    <text evidence="1">Amine and polyamine biosynthesis; creatine biosynthesis; creatine from L-arginine and glycine: step 1/2.</text>
</comment>
<comment type="similarity">
    <text evidence="2">Belongs to the amidinotransferase family.</text>
</comment>
<evidence type="ECO:0000256" key="1">
    <source>
        <dbReference type="ARBA" id="ARBA00004858"/>
    </source>
</evidence>
<evidence type="ECO:0000256" key="5">
    <source>
        <dbReference type="ARBA" id="ARBA00022679"/>
    </source>
</evidence>
<gene>
    <name evidence="8" type="ORF">ABVK25_010347</name>
</gene>
<organism evidence="8 9">
    <name type="scientific">Lepraria finkii</name>
    <dbReference type="NCBI Taxonomy" id="1340010"/>
    <lineage>
        <taxon>Eukaryota</taxon>
        <taxon>Fungi</taxon>
        <taxon>Dikarya</taxon>
        <taxon>Ascomycota</taxon>
        <taxon>Pezizomycotina</taxon>
        <taxon>Lecanoromycetes</taxon>
        <taxon>OSLEUM clade</taxon>
        <taxon>Lecanoromycetidae</taxon>
        <taxon>Lecanorales</taxon>
        <taxon>Lecanorineae</taxon>
        <taxon>Stereocaulaceae</taxon>
        <taxon>Lepraria</taxon>
    </lineage>
</organism>
<dbReference type="PANTHER" id="PTHR10488:SF1">
    <property type="entry name" value="GLYCINE AMIDINOTRANSFERASE, MITOCHONDRIAL"/>
    <property type="match status" value="1"/>
</dbReference>
<dbReference type="EMBL" id="JBHFEH010000064">
    <property type="protein sequence ID" value="KAL2049443.1"/>
    <property type="molecule type" value="Genomic_DNA"/>
</dbReference>
<dbReference type="InterPro" id="IPR033195">
    <property type="entry name" value="AmidinoTrfase"/>
</dbReference>
<dbReference type="PANTHER" id="PTHR10488">
    <property type="entry name" value="GLYCINE AMIDINOTRANSFERASE, MITOCHONDRIAL"/>
    <property type="match status" value="1"/>
</dbReference>
<evidence type="ECO:0000256" key="7">
    <source>
        <dbReference type="ARBA" id="ARBA00033346"/>
    </source>
</evidence>
<accession>A0ABR4AWC9</accession>
<evidence type="ECO:0000256" key="6">
    <source>
        <dbReference type="ARBA" id="ARBA00031403"/>
    </source>
</evidence>
<dbReference type="EC" id="2.1.4.1" evidence="3"/>
<dbReference type="Gene3D" id="3.75.10.10">
    <property type="entry name" value="L-arginine/glycine Amidinotransferase, Chain A"/>
    <property type="match status" value="1"/>
</dbReference>
<evidence type="ECO:0000256" key="3">
    <source>
        <dbReference type="ARBA" id="ARBA00012351"/>
    </source>
</evidence>
<protein>
    <recommendedName>
        <fullName evidence="4">Glycine amidinotransferase, mitochondrial</fullName>
        <ecNumber evidence="3">2.1.4.1</ecNumber>
    </recommendedName>
    <alternativeName>
        <fullName evidence="6">L-arginine:glycine amidinotransferase</fullName>
    </alternativeName>
    <alternativeName>
        <fullName evidence="7">Transamidinase</fullName>
    </alternativeName>
</protein>
<keyword evidence="9" id="KW-1185">Reference proteome</keyword>
<dbReference type="CDD" id="cd21113">
    <property type="entry name" value="amidinotransferase-like"/>
    <property type="match status" value="1"/>
</dbReference>
<evidence type="ECO:0000256" key="4">
    <source>
        <dbReference type="ARBA" id="ARBA00016069"/>
    </source>
</evidence>
<proteinExistence type="inferred from homology"/>